<evidence type="ECO:0000256" key="1">
    <source>
        <dbReference type="ARBA" id="ARBA00011900"/>
    </source>
</evidence>
<evidence type="ECO:0000256" key="3">
    <source>
        <dbReference type="ARBA" id="ARBA00022679"/>
    </source>
</evidence>
<dbReference type="Pfam" id="PF02086">
    <property type="entry name" value="MethyltransfD12"/>
    <property type="match status" value="1"/>
</dbReference>
<dbReference type="SUPFAM" id="SSF53335">
    <property type="entry name" value="S-adenosyl-L-methionine-dependent methyltransferases"/>
    <property type="match status" value="1"/>
</dbReference>
<keyword evidence="2" id="KW-0489">Methyltransferase</keyword>
<dbReference type="Proteomes" id="UP001062443">
    <property type="component" value="Unassembled WGS sequence"/>
</dbReference>
<keyword evidence="3" id="KW-0808">Transferase</keyword>
<dbReference type="PRINTS" id="PR00505">
    <property type="entry name" value="D12N6MTFRASE"/>
</dbReference>
<dbReference type="InterPro" id="IPR029063">
    <property type="entry name" value="SAM-dependent_MTases_sf"/>
</dbReference>
<keyword evidence="4" id="KW-0949">S-adenosyl-L-methionine</keyword>
<comment type="caution">
    <text evidence="6">The sequence shown here is derived from an EMBL/GenBank/DDBJ whole genome shotgun (WGS) entry which is preliminary data.</text>
</comment>
<sequence>MSKLSPKTGPFDVNTKIIPQTEGIKYAGSKKKLIPQILTLAKKSGAKTVLDGFSGSTRVSQAFASSEYNVISSDKAIWSEVFGQCYLKAKKPKAYYEELIAHLNALPGRDGWFSEHYGGFAHNDHKNIQQKMPWQIHNTRKLDSIREEIDNLQISFNDKCVAITSLILAMDRVDSTIGHFSSYLREWSPRSYNNMTMKLPKIIEGTGNHSVIRGDIFDTIKNEDVDLAYFDPPYGSNNEKMPPSRVRYSSYYHVWTTICLNDKPNLFGKVNRRQDSRDNADPSVFEEYRKNPEGHFIAVEAIKRLITEASARYIMLSYSSGGRATAEELYEVMNDAGELVEVIEVDHKENVMASMVWTNDWLRDAQKPNREFIFLLKKR</sequence>
<evidence type="ECO:0000313" key="7">
    <source>
        <dbReference type="Proteomes" id="UP001062443"/>
    </source>
</evidence>
<accession>A0ABQ0QHM1</accession>
<dbReference type="PROSITE" id="PS00092">
    <property type="entry name" value="N6_MTASE"/>
    <property type="match status" value="1"/>
</dbReference>
<evidence type="ECO:0000256" key="4">
    <source>
        <dbReference type="ARBA" id="ARBA00022691"/>
    </source>
</evidence>
<comment type="catalytic activity">
    <reaction evidence="5">
        <text>a 2'-deoxyadenosine in DNA + S-adenosyl-L-methionine = an N(6)-methyl-2'-deoxyadenosine in DNA + S-adenosyl-L-homocysteine + H(+)</text>
        <dbReference type="Rhea" id="RHEA:15197"/>
        <dbReference type="Rhea" id="RHEA-COMP:12418"/>
        <dbReference type="Rhea" id="RHEA-COMP:12419"/>
        <dbReference type="ChEBI" id="CHEBI:15378"/>
        <dbReference type="ChEBI" id="CHEBI:57856"/>
        <dbReference type="ChEBI" id="CHEBI:59789"/>
        <dbReference type="ChEBI" id="CHEBI:90615"/>
        <dbReference type="ChEBI" id="CHEBI:90616"/>
        <dbReference type="EC" id="2.1.1.72"/>
    </reaction>
</comment>
<evidence type="ECO:0000256" key="2">
    <source>
        <dbReference type="ARBA" id="ARBA00022603"/>
    </source>
</evidence>
<organism evidence="6 7">
    <name type="scientific">Neokomagataea tanensis NBRC 106556</name>
    <dbReference type="NCBI Taxonomy" id="1223519"/>
    <lineage>
        <taxon>Bacteria</taxon>
        <taxon>Pseudomonadati</taxon>
        <taxon>Pseudomonadota</taxon>
        <taxon>Alphaproteobacteria</taxon>
        <taxon>Acetobacterales</taxon>
        <taxon>Acetobacteraceae</taxon>
        <taxon>Neokomagataea</taxon>
    </lineage>
</organism>
<evidence type="ECO:0000313" key="6">
    <source>
        <dbReference type="EMBL" id="GBR45085.1"/>
    </source>
</evidence>
<dbReference type="InterPro" id="IPR002052">
    <property type="entry name" value="DNA_methylase_N6_adenine_CS"/>
</dbReference>
<name>A0ABQ0QHM1_9PROT</name>
<dbReference type="Gene3D" id="3.40.50.150">
    <property type="entry name" value="Vaccinia Virus protein VP39"/>
    <property type="match status" value="1"/>
</dbReference>
<keyword evidence="7" id="KW-1185">Reference proteome</keyword>
<proteinExistence type="predicted"/>
<reference evidence="6" key="1">
    <citation type="submission" date="2013-04" db="EMBL/GenBank/DDBJ databases">
        <title>The genome sequencing project of 58 acetic acid bacteria.</title>
        <authorList>
            <person name="Okamoto-Kainuma A."/>
            <person name="Ishikawa M."/>
            <person name="Umino S."/>
            <person name="Koizumi Y."/>
            <person name="Shiwa Y."/>
            <person name="Yoshikawa H."/>
            <person name="Matsutani M."/>
            <person name="Matsushita K."/>
        </authorList>
    </citation>
    <scope>NUCLEOTIDE SEQUENCE</scope>
    <source>
        <strain evidence="6">NBRC 106556</strain>
    </source>
</reference>
<gene>
    <name evidence="6" type="ORF">AA106556_0647</name>
</gene>
<protein>
    <recommendedName>
        <fullName evidence="1">site-specific DNA-methyltransferase (adenine-specific)</fullName>
        <ecNumber evidence="1">2.1.1.72</ecNumber>
    </recommendedName>
</protein>
<dbReference type="InterPro" id="IPR012327">
    <property type="entry name" value="MeTrfase_D12"/>
</dbReference>
<dbReference type="RefSeq" id="WP_068168734.1">
    <property type="nucleotide sequence ID" value="NZ_BAQB01000005.1"/>
</dbReference>
<evidence type="ECO:0000256" key="5">
    <source>
        <dbReference type="ARBA" id="ARBA00047942"/>
    </source>
</evidence>
<dbReference type="EMBL" id="BAQB01000005">
    <property type="protein sequence ID" value="GBR45085.1"/>
    <property type="molecule type" value="Genomic_DNA"/>
</dbReference>
<dbReference type="EC" id="2.1.1.72" evidence="1"/>